<evidence type="ECO:0000256" key="1">
    <source>
        <dbReference type="ARBA" id="ARBA00008372"/>
    </source>
</evidence>
<dbReference type="InterPro" id="IPR006941">
    <property type="entry name" value="RNase_CAF1"/>
</dbReference>
<dbReference type="GO" id="GO:0000289">
    <property type="term" value="P:nuclear-transcribed mRNA poly(A) tail shortening"/>
    <property type="evidence" value="ECO:0007669"/>
    <property type="project" value="TreeGrafter"/>
</dbReference>
<dbReference type="GO" id="GO:0003723">
    <property type="term" value="F:RNA binding"/>
    <property type="evidence" value="ECO:0007669"/>
    <property type="project" value="TreeGrafter"/>
</dbReference>
<evidence type="ECO:0000313" key="2">
    <source>
        <dbReference type="EMBL" id="PGH23764.1"/>
    </source>
</evidence>
<dbReference type="Pfam" id="PF04857">
    <property type="entry name" value="CAF1"/>
    <property type="match status" value="1"/>
</dbReference>
<name>A0A2B7YI45_POLH7</name>
<dbReference type="GO" id="GO:0000175">
    <property type="term" value="F:3'-5'-RNA exonuclease activity"/>
    <property type="evidence" value="ECO:0007669"/>
    <property type="project" value="TreeGrafter"/>
</dbReference>
<dbReference type="PANTHER" id="PTHR15092:SF22">
    <property type="entry name" value="POLY(A)-SPECIFIC RIBONUCLEASE PNLDC1"/>
    <property type="match status" value="1"/>
</dbReference>
<comment type="similarity">
    <text evidence="1">Belongs to the CAF1 family.</text>
</comment>
<dbReference type="InterPro" id="IPR012337">
    <property type="entry name" value="RNaseH-like_sf"/>
</dbReference>
<dbReference type="InterPro" id="IPR051181">
    <property type="entry name" value="CAF1_poly(A)_ribonucleases"/>
</dbReference>
<reference evidence="2 3" key="1">
    <citation type="submission" date="2017-10" db="EMBL/GenBank/DDBJ databases">
        <title>Comparative genomics in systemic dimorphic fungi from Ajellomycetaceae.</title>
        <authorList>
            <person name="Munoz J.F."/>
            <person name="Mcewen J.G."/>
            <person name="Clay O.K."/>
            <person name="Cuomo C.A."/>
        </authorList>
    </citation>
    <scope>NUCLEOTIDE SEQUENCE [LARGE SCALE GENOMIC DNA]</scope>
    <source>
        <strain evidence="2 3">UAMH7299</strain>
    </source>
</reference>
<dbReference type="OrthoDB" id="414075at2759"/>
<dbReference type="Gene3D" id="3.30.420.10">
    <property type="entry name" value="Ribonuclease H-like superfamily/Ribonuclease H"/>
    <property type="match status" value="2"/>
</dbReference>
<dbReference type="InterPro" id="IPR036397">
    <property type="entry name" value="RNaseH_sf"/>
</dbReference>
<comment type="caution">
    <text evidence="2">The sequence shown here is derived from an EMBL/GenBank/DDBJ whole genome shotgun (WGS) entry which is preliminary data.</text>
</comment>
<accession>A0A2B7YI45</accession>
<dbReference type="GO" id="GO:1990431">
    <property type="term" value="P:priRNA 3'-end processing"/>
    <property type="evidence" value="ECO:0007669"/>
    <property type="project" value="TreeGrafter"/>
</dbReference>
<evidence type="ECO:0000313" key="3">
    <source>
        <dbReference type="Proteomes" id="UP000224634"/>
    </source>
</evidence>
<organism evidence="2 3">
    <name type="scientific">Polytolypa hystricis (strain UAMH7299)</name>
    <dbReference type="NCBI Taxonomy" id="1447883"/>
    <lineage>
        <taxon>Eukaryota</taxon>
        <taxon>Fungi</taxon>
        <taxon>Dikarya</taxon>
        <taxon>Ascomycota</taxon>
        <taxon>Pezizomycotina</taxon>
        <taxon>Eurotiomycetes</taxon>
        <taxon>Eurotiomycetidae</taxon>
        <taxon>Onygenales</taxon>
        <taxon>Onygenales incertae sedis</taxon>
        <taxon>Polytolypa</taxon>
    </lineage>
</organism>
<proteinExistence type="inferred from homology"/>
<dbReference type="GO" id="GO:1990432">
    <property type="term" value="P:siRNA 3'-end processing"/>
    <property type="evidence" value="ECO:0007669"/>
    <property type="project" value="TreeGrafter"/>
</dbReference>
<dbReference type="GO" id="GO:0005634">
    <property type="term" value="C:nucleus"/>
    <property type="evidence" value="ECO:0007669"/>
    <property type="project" value="TreeGrafter"/>
</dbReference>
<dbReference type="SUPFAM" id="SSF53098">
    <property type="entry name" value="Ribonuclease H-like"/>
    <property type="match status" value="1"/>
</dbReference>
<sequence length="608" mass="68875">MDVTKQSFHQHLPRLLTDLSESCFVALDLEFSGIFTRRPGGGAVNGGSNGKQTLQSRYEEVKEAAEAYQILQIGLTFIKEDVKNGMYTLRPYNLHLSPLLDPKLDVERQWSYQSSAVDFLMGNGFSMHAPFMEGLPYLSRLEEATARERLSQRESNMAAITTIKCEDMDDGSLQFLVETRRQIDEWMTQGMAKDGFLNIPSWSSANNNKQINNYQKRLVHQLIRSEYPSLVSMGRAAFVQIIPFDEKREEEVRSEKIRVLQQRISQQTGFRWIVEGMAGGDLSNLDSRCFLQILSASRVSGEALFEHSRKLQNKLKAKRPILVGHNMFTDLVNFYRCFIGDLPDKVEDFQKAIHELFPMVIDTKYMATHNCSSSKPSSSLIELNTLLAESKTPEIRIDPDHYKYHSGNSLHEAGYDSLLTAQVLLRLSTQLHGEMAHSSRKESCKTYNFDHTLSRTSWTIPNASTPTHVTSRVDKLIDIDGRTTSYLNGGLKPTMLNGTGKGISHQRAPSQVPVNWNEAAVYSRIRSIFAHPTKFDLLTDQTDEIVTYRSPSPGPGRSLLDFNEDNGVGERKAKGGQLITRFDNDFWKVYGNKLRVFGTIEELCDLNC</sequence>
<keyword evidence="3" id="KW-1185">Reference proteome</keyword>
<dbReference type="EMBL" id="PDNA01000020">
    <property type="protein sequence ID" value="PGH23764.1"/>
    <property type="molecule type" value="Genomic_DNA"/>
</dbReference>
<dbReference type="STRING" id="1447883.A0A2B7YI45"/>
<dbReference type="AlphaFoldDB" id="A0A2B7YI45"/>
<dbReference type="Proteomes" id="UP000224634">
    <property type="component" value="Unassembled WGS sequence"/>
</dbReference>
<gene>
    <name evidence="2" type="ORF">AJ80_02194</name>
</gene>
<dbReference type="PANTHER" id="PTHR15092">
    <property type="entry name" value="POLY A -SPECIFIC RIBONUCLEASE/TARGET OF EGR1, MEMBER 1"/>
    <property type="match status" value="1"/>
</dbReference>
<protein>
    <submittedName>
        <fullName evidence="2">Uncharacterized protein</fullName>
    </submittedName>
</protein>